<comment type="similarity">
    <text evidence="3">Belongs to the complex I subunit 2 family.</text>
</comment>
<name>Q1EDK4_TIGJA</name>
<reference evidence="21" key="1">
    <citation type="journal article" date="2006" name="J. Exp. Mar. Biol. Ecol.">
        <title>The complete mitochondrial genome of the intertidal copepod Tigriopus sp. (Copepoda, Harpactidae) from Korea and phylogenetic considerations.</title>
        <authorList>
            <person name="Jung S.-O."/>
            <person name="Lee Y.-M."/>
            <person name="Park T.-J."/>
            <person name="Park H.G."/>
            <person name="Hagiwara H."/>
            <person name="Leung K.M.Y."/>
            <person name="Dahms H.-U."/>
            <person name="Lee W."/>
            <person name="Lee J.-S."/>
        </authorList>
    </citation>
    <scope>NUCLEOTIDE SEQUENCE</scope>
</reference>
<evidence type="ECO:0000256" key="11">
    <source>
        <dbReference type="ARBA" id="ARBA00022982"/>
    </source>
</evidence>
<evidence type="ECO:0000256" key="9">
    <source>
        <dbReference type="ARBA" id="ARBA00022792"/>
    </source>
</evidence>
<evidence type="ECO:0000256" key="3">
    <source>
        <dbReference type="ARBA" id="ARBA00007012"/>
    </source>
</evidence>
<feature type="transmembrane region" description="Helical" evidence="19">
    <location>
        <begin position="264"/>
        <end position="283"/>
    </location>
</feature>
<evidence type="ECO:0000256" key="7">
    <source>
        <dbReference type="ARBA" id="ARBA00022660"/>
    </source>
</evidence>
<evidence type="ECO:0000256" key="4">
    <source>
        <dbReference type="ARBA" id="ARBA00012944"/>
    </source>
</evidence>
<dbReference type="PANTHER" id="PTHR46552:SF1">
    <property type="entry name" value="NADH-UBIQUINONE OXIDOREDUCTASE CHAIN 2"/>
    <property type="match status" value="1"/>
</dbReference>
<feature type="transmembrane region" description="Helical" evidence="19">
    <location>
        <begin position="6"/>
        <end position="36"/>
    </location>
</feature>
<feature type="domain" description="NADH:quinone oxidoreductase/Mrp antiporter transmembrane" evidence="20">
    <location>
        <begin position="78"/>
        <end position="277"/>
    </location>
</feature>
<evidence type="ECO:0000256" key="10">
    <source>
        <dbReference type="ARBA" id="ARBA00022967"/>
    </source>
</evidence>
<keyword evidence="15 21" id="KW-0496">Mitochondrion</keyword>
<keyword evidence="9" id="KW-0999">Mitochondrion inner membrane</keyword>
<dbReference type="EC" id="7.1.1.2" evidence="4"/>
<accession>Q1EDK4</accession>
<evidence type="ECO:0000256" key="16">
    <source>
        <dbReference type="ARBA" id="ARBA00023136"/>
    </source>
</evidence>
<dbReference type="PANTHER" id="PTHR46552">
    <property type="entry name" value="NADH-UBIQUINONE OXIDOREDUCTASE CHAIN 2"/>
    <property type="match status" value="1"/>
</dbReference>
<keyword evidence="13" id="KW-0520">NAD</keyword>
<dbReference type="GO" id="GO:0005743">
    <property type="term" value="C:mitochondrial inner membrane"/>
    <property type="evidence" value="ECO:0007669"/>
    <property type="project" value="UniProtKB-SubCell"/>
</dbReference>
<keyword evidence="14" id="KW-0830">Ubiquinone</keyword>
<evidence type="ECO:0000256" key="14">
    <source>
        <dbReference type="ARBA" id="ARBA00023075"/>
    </source>
</evidence>
<evidence type="ECO:0000256" key="13">
    <source>
        <dbReference type="ARBA" id="ARBA00023027"/>
    </source>
</evidence>
<dbReference type="Pfam" id="PF00361">
    <property type="entry name" value="Proton_antipo_M"/>
    <property type="match status" value="1"/>
</dbReference>
<keyword evidence="10" id="KW-1278">Translocase</keyword>
<keyword evidence="8 19" id="KW-0812">Transmembrane</keyword>
<evidence type="ECO:0000256" key="12">
    <source>
        <dbReference type="ARBA" id="ARBA00022989"/>
    </source>
</evidence>
<evidence type="ECO:0000256" key="1">
    <source>
        <dbReference type="ARBA" id="ARBA00003257"/>
    </source>
</evidence>
<keyword evidence="12 19" id="KW-1133">Transmembrane helix</keyword>
<evidence type="ECO:0000256" key="15">
    <source>
        <dbReference type="ARBA" id="ARBA00023128"/>
    </source>
</evidence>
<dbReference type="AlphaFoldDB" id="Q1EDK4"/>
<feature type="transmembrane region" description="Helical" evidence="19">
    <location>
        <begin position="304"/>
        <end position="320"/>
    </location>
</feature>
<sequence length="321" mass="34872">MSGNYISWGGVLLIFLSVLGGVESFSLFSILGVPSVKFDSVCSFWVFTKFASVSGGLMEYFLVQGFYSCLVILLYLHYPLMFSFSSFLVVSVLMLKLGVAPFHSWLINLFGVLDWETLWLMSVVQKILPVFGVAVFWGSLSVFGSGFVVMVITLSVLASVSLSLVELGIGKLLGLSSLFNQAWLLSAAQDIHLLMSYLVLYGISMSVFVLWLSAGGYVVTSSLSEAENLMAAGVGFLGLASLAGLPPFGFFFAKVQVVRFLSGYAPGLSLFLLLSSVFMLLIYGRLFMPLILSLNKLSGRSGNWLSGWMVGGLALSSFIYF</sequence>
<evidence type="ECO:0000259" key="20">
    <source>
        <dbReference type="Pfam" id="PF00361"/>
    </source>
</evidence>
<evidence type="ECO:0000256" key="19">
    <source>
        <dbReference type="SAM" id="Phobius"/>
    </source>
</evidence>
<dbReference type="GO" id="GO:0006120">
    <property type="term" value="P:mitochondrial electron transport, NADH to ubiquinone"/>
    <property type="evidence" value="ECO:0007669"/>
    <property type="project" value="TreeGrafter"/>
</dbReference>
<geneLocation type="mitochondrion" evidence="21"/>
<organism evidence="21">
    <name type="scientific">Tigriopus japonicus</name>
    <name type="common">Copepod</name>
    <dbReference type="NCBI Taxonomy" id="158387"/>
    <lineage>
        <taxon>Eukaryota</taxon>
        <taxon>Metazoa</taxon>
        <taxon>Ecdysozoa</taxon>
        <taxon>Arthropoda</taxon>
        <taxon>Crustacea</taxon>
        <taxon>Multicrustacea</taxon>
        <taxon>Hexanauplia</taxon>
        <taxon>Copepoda</taxon>
        <taxon>Harpacticoida</taxon>
        <taxon>Harpacticidae</taxon>
        <taxon>Tigriopus</taxon>
    </lineage>
</organism>
<dbReference type="InterPro" id="IPR050175">
    <property type="entry name" value="Complex_I_Subunit_2"/>
</dbReference>
<evidence type="ECO:0000256" key="18">
    <source>
        <dbReference type="ARBA" id="ARBA00049551"/>
    </source>
</evidence>
<dbReference type="GO" id="GO:0008137">
    <property type="term" value="F:NADH dehydrogenase (ubiquinone) activity"/>
    <property type="evidence" value="ECO:0007669"/>
    <property type="project" value="UniProtKB-EC"/>
</dbReference>
<comment type="catalytic activity">
    <reaction evidence="18">
        <text>a ubiquinone + NADH + 5 H(+)(in) = a ubiquinol + NAD(+) + 4 H(+)(out)</text>
        <dbReference type="Rhea" id="RHEA:29091"/>
        <dbReference type="Rhea" id="RHEA-COMP:9565"/>
        <dbReference type="Rhea" id="RHEA-COMP:9566"/>
        <dbReference type="ChEBI" id="CHEBI:15378"/>
        <dbReference type="ChEBI" id="CHEBI:16389"/>
        <dbReference type="ChEBI" id="CHEBI:17976"/>
        <dbReference type="ChEBI" id="CHEBI:57540"/>
        <dbReference type="ChEBI" id="CHEBI:57945"/>
        <dbReference type="EC" id="7.1.1.2"/>
    </reaction>
</comment>
<gene>
    <name evidence="21" type="primary">ND2</name>
</gene>
<evidence type="ECO:0000256" key="17">
    <source>
        <dbReference type="ARBA" id="ARBA00031028"/>
    </source>
</evidence>
<keyword evidence="11" id="KW-0249">Electron transport</keyword>
<keyword evidence="7" id="KW-0679">Respiratory chain</keyword>
<evidence type="ECO:0000313" key="21">
    <source>
        <dbReference type="EMBL" id="AAX39833.1"/>
    </source>
</evidence>
<evidence type="ECO:0000256" key="2">
    <source>
        <dbReference type="ARBA" id="ARBA00004448"/>
    </source>
</evidence>
<protein>
    <recommendedName>
        <fullName evidence="5">NADH-ubiquinone oxidoreductase chain 2</fullName>
        <ecNumber evidence="4">7.1.1.2</ecNumber>
    </recommendedName>
    <alternativeName>
        <fullName evidence="17">NADH dehydrogenase subunit 2</fullName>
    </alternativeName>
</protein>
<dbReference type="EMBL" id="AY959338">
    <property type="protein sequence ID" value="AAX39833.1"/>
    <property type="molecule type" value="Genomic_DNA"/>
</dbReference>
<comment type="subcellular location">
    <subcellularLocation>
        <location evidence="2">Mitochondrion inner membrane</location>
        <topology evidence="2">Multi-pass membrane protein</topology>
    </subcellularLocation>
</comment>
<evidence type="ECO:0000256" key="6">
    <source>
        <dbReference type="ARBA" id="ARBA00022448"/>
    </source>
</evidence>
<keyword evidence="6" id="KW-0813">Transport</keyword>
<evidence type="ECO:0000256" key="5">
    <source>
        <dbReference type="ARBA" id="ARBA00021008"/>
    </source>
</evidence>
<comment type="function">
    <text evidence="1">Core subunit of the mitochondrial membrane respiratory chain NADH dehydrogenase (Complex I) that is believed to belong to the minimal assembly required for catalysis. Complex I functions in the transfer of electrons from NADH to the respiratory chain. The immediate electron acceptor for the enzyme is believed to be ubiquinone.</text>
</comment>
<feature type="transmembrane region" description="Helical" evidence="19">
    <location>
        <begin position="231"/>
        <end position="252"/>
    </location>
</feature>
<feature type="transmembrane region" description="Helical" evidence="19">
    <location>
        <begin position="194"/>
        <end position="219"/>
    </location>
</feature>
<dbReference type="InterPro" id="IPR001750">
    <property type="entry name" value="ND/Mrp_TM"/>
</dbReference>
<proteinExistence type="inferred from homology"/>
<evidence type="ECO:0000256" key="8">
    <source>
        <dbReference type="ARBA" id="ARBA00022692"/>
    </source>
</evidence>
<keyword evidence="16 19" id="KW-0472">Membrane</keyword>